<evidence type="ECO:0000256" key="1">
    <source>
        <dbReference type="SAM" id="MobiDB-lite"/>
    </source>
</evidence>
<accession>A0ABW4XBQ2</accession>
<dbReference type="RefSeq" id="WP_376877660.1">
    <property type="nucleotide sequence ID" value="NZ_JBHUHP010000015.1"/>
</dbReference>
<name>A0ABW4XBQ2_9ACTN</name>
<reference evidence="3" key="1">
    <citation type="journal article" date="2019" name="Int. J. Syst. Evol. Microbiol.">
        <title>The Global Catalogue of Microorganisms (GCM) 10K type strain sequencing project: providing services to taxonomists for standard genome sequencing and annotation.</title>
        <authorList>
            <consortium name="The Broad Institute Genomics Platform"/>
            <consortium name="The Broad Institute Genome Sequencing Center for Infectious Disease"/>
            <person name="Wu L."/>
            <person name="Ma J."/>
        </authorList>
    </citation>
    <scope>NUCLEOTIDE SEQUENCE [LARGE SCALE GENOMIC DNA]</scope>
    <source>
        <strain evidence="3">JCM 3338</strain>
    </source>
</reference>
<gene>
    <name evidence="2" type="ORF">ACFSHS_15025</name>
</gene>
<dbReference type="EMBL" id="JBHUHP010000015">
    <property type="protein sequence ID" value="MFD2092887.1"/>
    <property type="molecule type" value="Genomic_DNA"/>
</dbReference>
<comment type="caution">
    <text evidence="2">The sequence shown here is derived from an EMBL/GenBank/DDBJ whole genome shotgun (WGS) entry which is preliminary data.</text>
</comment>
<evidence type="ECO:0000313" key="2">
    <source>
        <dbReference type="EMBL" id="MFD2092887.1"/>
    </source>
</evidence>
<keyword evidence="3" id="KW-1185">Reference proteome</keyword>
<organism evidence="2 3">
    <name type="scientific">Blastococcus deserti</name>
    <dbReference type="NCBI Taxonomy" id="2259033"/>
    <lineage>
        <taxon>Bacteria</taxon>
        <taxon>Bacillati</taxon>
        <taxon>Actinomycetota</taxon>
        <taxon>Actinomycetes</taxon>
        <taxon>Geodermatophilales</taxon>
        <taxon>Geodermatophilaceae</taxon>
        <taxon>Blastococcus</taxon>
    </lineage>
</organism>
<proteinExistence type="predicted"/>
<sequence length="55" mass="5580">MDLKRPLLVLALAGSLVACGDNTDLDRGETNCDSAGEEATNPQDASCEETGTPGG</sequence>
<evidence type="ECO:0000313" key="3">
    <source>
        <dbReference type="Proteomes" id="UP001597402"/>
    </source>
</evidence>
<dbReference type="PROSITE" id="PS51257">
    <property type="entry name" value="PROKAR_LIPOPROTEIN"/>
    <property type="match status" value="1"/>
</dbReference>
<feature type="region of interest" description="Disordered" evidence="1">
    <location>
        <begin position="29"/>
        <end position="55"/>
    </location>
</feature>
<evidence type="ECO:0008006" key="4">
    <source>
        <dbReference type="Google" id="ProtNLM"/>
    </source>
</evidence>
<protein>
    <recommendedName>
        <fullName evidence="4">Lipoprotein</fullName>
    </recommendedName>
</protein>
<dbReference type="Proteomes" id="UP001597402">
    <property type="component" value="Unassembled WGS sequence"/>
</dbReference>